<gene>
    <name evidence="9" type="ORF">SAMN05660859_1185</name>
</gene>
<dbReference type="Gene3D" id="1.25.40.600">
    <property type="match status" value="1"/>
</dbReference>
<keyword evidence="7 8" id="KW-0472">Membrane</keyword>
<dbReference type="EMBL" id="FMTP01000001">
    <property type="protein sequence ID" value="SCW43465.1"/>
    <property type="molecule type" value="Genomic_DNA"/>
</dbReference>
<feature type="transmembrane region" description="Helical" evidence="8">
    <location>
        <begin position="87"/>
        <end position="107"/>
    </location>
</feature>
<dbReference type="InterPro" id="IPR038523">
    <property type="entry name" value="AmiSUreI_transpt_sf"/>
</dbReference>
<organism evidence="9 10">
    <name type="scientific">Ancylobacter rudongensis</name>
    <dbReference type="NCBI Taxonomy" id="177413"/>
    <lineage>
        <taxon>Bacteria</taxon>
        <taxon>Pseudomonadati</taxon>
        <taxon>Pseudomonadota</taxon>
        <taxon>Alphaproteobacteria</taxon>
        <taxon>Hyphomicrobiales</taxon>
        <taxon>Xanthobacteraceae</taxon>
        <taxon>Ancylobacter</taxon>
    </lineage>
</organism>
<comment type="similarity">
    <text evidence="2">Belongs to the AmiS/UreI family.</text>
</comment>
<evidence type="ECO:0000313" key="10">
    <source>
        <dbReference type="Proteomes" id="UP000198889"/>
    </source>
</evidence>
<evidence type="ECO:0000256" key="4">
    <source>
        <dbReference type="ARBA" id="ARBA00022475"/>
    </source>
</evidence>
<dbReference type="AlphaFoldDB" id="A0A1G4QG84"/>
<feature type="transmembrane region" description="Helical" evidence="8">
    <location>
        <begin position="148"/>
        <end position="170"/>
    </location>
</feature>
<protein>
    <submittedName>
        <fullName evidence="9">AmiS/UreI family transporter</fullName>
    </submittedName>
</protein>
<dbReference type="Proteomes" id="UP000198889">
    <property type="component" value="Unassembled WGS sequence"/>
</dbReference>
<keyword evidence="4" id="KW-1003">Cell membrane</keyword>
<proteinExistence type="inferred from homology"/>
<feature type="transmembrane region" description="Helical" evidence="8">
    <location>
        <begin position="6"/>
        <end position="23"/>
    </location>
</feature>
<evidence type="ECO:0000256" key="3">
    <source>
        <dbReference type="ARBA" id="ARBA00022448"/>
    </source>
</evidence>
<keyword evidence="5 8" id="KW-0812">Transmembrane</keyword>
<evidence type="ECO:0000256" key="2">
    <source>
        <dbReference type="ARBA" id="ARBA00010068"/>
    </source>
</evidence>
<dbReference type="Pfam" id="PF02293">
    <property type="entry name" value="AmiS_UreI"/>
    <property type="match status" value="1"/>
</dbReference>
<evidence type="ECO:0000313" key="9">
    <source>
        <dbReference type="EMBL" id="SCW43465.1"/>
    </source>
</evidence>
<evidence type="ECO:0000256" key="7">
    <source>
        <dbReference type="ARBA" id="ARBA00023136"/>
    </source>
</evidence>
<keyword evidence="3" id="KW-0813">Transport</keyword>
<feature type="transmembrane region" description="Helical" evidence="8">
    <location>
        <begin position="119"/>
        <end position="136"/>
    </location>
</feature>
<feature type="transmembrane region" description="Helical" evidence="8">
    <location>
        <begin position="30"/>
        <end position="50"/>
    </location>
</feature>
<dbReference type="GO" id="GO:0005886">
    <property type="term" value="C:plasma membrane"/>
    <property type="evidence" value="ECO:0007669"/>
    <property type="project" value="UniProtKB-SubCell"/>
</dbReference>
<dbReference type="STRING" id="177413.SAMN05660859_1185"/>
<sequence length="172" mass="18796">MLLGLGLLYVGAVLVLNGLWLLGKIEDREIIVVNVVSGVVTLAISLFWAFNAQADAGSIKGAALTLLFTATYFWVAYNRITKVDGRGLGWFSLFVAITVAPVAIQSLQGADSSISLWMGWNWVGWGLLWFCYFLLLTMKQPILRFTGAFTVLIGIVTGWVPGVSLLQGWLQP</sequence>
<comment type="subcellular location">
    <subcellularLocation>
        <location evidence="1">Cell membrane</location>
        <topology evidence="1">Multi-pass membrane protein</topology>
    </subcellularLocation>
</comment>
<reference evidence="10" key="1">
    <citation type="submission" date="2016-10" db="EMBL/GenBank/DDBJ databases">
        <authorList>
            <person name="Varghese N."/>
            <person name="Submissions S."/>
        </authorList>
    </citation>
    <scope>NUCLEOTIDE SEQUENCE [LARGE SCALE GENOMIC DNA]</scope>
    <source>
        <strain evidence="10">CGMCC 1.1761</strain>
    </source>
</reference>
<dbReference type="RefSeq" id="WP_091436866.1">
    <property type="nucleotide sequence ID" value="NZ_FMTP01000001.1"/>
</dbReference>
<keyword evidence="10" id="KW-1185">Reference proteome</keyword>
<dbReference type="CDD" id="cd13747">
    <property type="entry name" value="UreI_AmiS_like_1"/>
    <property type="match status" value="1"/>
</dbReference>
<evidence type="ECO:0000256" key="1">
    <source>
        <dbReference type="ARBA" id="ARBA00004651"/>
    </source>
</evidence>
<evidence type="ECO:0000256" key="6">
    <source>
        <dbReference type="ARBA" id="ARBA00022989"/>
    </source>
</evidence>
<dbReference type="InterPro" id="IPR003211">
    <property type="entry name" value="AmiSUreI_transpt"/>
</dbReference>
<name>A0A1G4QG84_9HYPH</name>
<evidence type="ECO:0000256" key="8">
    <source>
        <dbReference type="SAM" id="Phobius"/>
    </source>
</evidence>
<keyword evidence="6 8" id="KW-1133">Transmembrane helix</keyword>
<evidence type="ECO:0000256" key="5">
    <source>
        <dbReference type="ARBA" id="ARBA00022692"/>
    </source>
</evidence>
<accession>A0A1G4QG84</accession>
<feature type="transmembrane region" description="Helical" evidence="8">
    <location>
        <begin position="56"/>
        <end position="75"/>
    </location>
</feature>